<dbReference type="EMBL" id="RHHM01000030">
    <property type="protein sequence ID" value="RQM36327.1"/>
    <property type="molecule type" value="Genomic_DNA"/>
</dbReference>
<name>A0A3N6RVD8_9GAMM</name>
<proteinExistence type="predicted"/>
<evidence type="ECO:0000313" key="1">
    <source>
        <dbReference type="EMBL" id="RQM36327.1"/>
    </source>
</evidence>
<keyword evidence="2" id="KW-1185">Reference proteome</keyword>
<accession>A0A3N6RVD8</accession>
<dbReference type="AlphaFoldDB" id="A0A3N6RVD8"/>
<dbReference type="Proteomes" id="UP000279457">
    <property type="component" value="Unassembled WGS sequence"/>
</dbReference>
<gene>
    <name evidence="1" type="ORF">EB241_21140</name>
</gene>
<evidence type="ECO:0000313" key="2">
    <source>
        <dbReference type="Proteomes" id="UP000279457"/>
    </source>
</evidence>
<comment type="caution">
    <text evidence="1">The sequence shown here is derived from an EMBL/GenBank/DDBJ whole genome shotgun (WGS) entry which is preliminary data.</text>
</comment>
<sequence>MLSSGKGNVRKISANTPILRKLGMNLEDYFFDDLFLYQIRNGETINKVPLEKIISIKLTGTVIANRRVWLVVCHSEPDRTESAFRIVNNYTVFNRDFAAFLDRVRTANPSARVQKITFFRI</sequence>
<protein>
    <submittedName>
        <fullName evidence="1">Uncharacterized protein</fullName>
    </submittedName>
</protein>
<organism evidence="1 2">
    <name type="scientific">Erwinia psidii</name>
    <dbReference type="NCBI Taxonomy" id="69224"/>
    <lineage>
        <taxon>Bacteria</taxon>
        <taxon>Pseudomonadati</taxon>
        <taxon>Pseudomonadota</taxon>
        <taxon>Gammaproteobacteria</taxon>
        <taxon>Enterobacterales</taxon>
        <taxon>Erwiniaceae</taxon>
        <taxon>Erwinia</taxon>
    </lineage>
</organism>
<reference evidence="1 2" key="1">
    <citation type="submission" date="2018-10" db="EMBL/GenBank/DDBJ databases">
        <title>Draft genome sequence for the type isolate of Erwinia psidii, agent causal of bacterial blight in guava (Psidium guajava) and wilt and die-back of Eucalyptus spp.</title>
        <authorList>
            <person name="Hermenegildo P.S."/>
            <person name="Santos S.A."/>
            <person name="Guimaraes L.M.S."/>
            <person name="Vidigal P.M.P."/>
            <person name="Pereira I.C."/>
            <person name="Badel J.L."/>
            <person name="Alfenas-Zerbini P."/>
            <person name="Ferreira M.A.S.V."/>
            <person name="Alfenas A.C."/>
        </authorList>
    </citation>
    <scope>NUCLEOTIDE SEQUENCE [LARGE SCALE GENOMIC DNA]</scope>
    <source>
        <strain evidence="1 2">IBSBF 435</strain>
    </source>
</reference>